<dbReference type="RefSeq" id="WP_119088538.1">
    <property type="nucleotide sequence ID" value="NZ_QXIS01000006.1"/>
</dbReference>
<evidence type="ECO:0000313" key="9">
    <source>
        <dbReference type="EMBL" id="RIE06635.1"/>
    </source>
</evidence>
<accession>A0A398CVH0</accession>
<gene>
    <name evidence="7 9" type="primary">pyrF</name>
    <name evidence="9" type="ORF">SMC7_01105</name>
</gene>
<dbReference type="SUPFAM" id="SSF51366">
    <property type="entry name" value="Ribulose-phoshate binding barrel"/>
    <property type="match status" value="1"/>
</dbReference>
<dbReference type="FunFam" id="3.20.20.70:FF:000246">
    <property type="entry name" value="Orotidine 5'-phosphate decarboxylase"/>
    <property type="match status" value="1"/>
</dbReference>
<dbReference type="Gene3D" id="3.20.20.70">
    <property type="entry name" value="Aldolase class I"/>
    <property type="match status" value="1"/>
</dbReference>
<dbReference type="PANTHER" id="PTHR43375:SF1">
    <property type="entry name" value="OROTIDINE 5'-PHOSPHATE DECARBOXYLASE"/>
    <property type="match status" value="1"/>
</dbReference>
<dbReference type="InterPro" id="IPR018089">
    <property type="entry name" value="OMPdecase_AS"/>
</dbReference>
<dbReference type="PANTHER" id="PTHR43375">
    <property type="entry name" value="OROTIDINE 5'-PHOSPHATE DECARBOXYLASE"/>
    <property type="match status" value="1"/>
</dbReference>
<keyword evidence="3 7" id="KW-0210">Decarboxylase</keyword>
<dbReference type="InterPro" id="IPR001754">
    <property type="entry name" value="OMPdeCOase_dom"/>
</dbReference>
<dbReference type="AlphaFoldDB" id="A0A398CVH0"/>
<evidence type="ECO:0000256" key="7">
    <source>
        <dbReference type="HAMAP-Rule" id="MF_01215"/>
    </source>
</evidence>
<comment type="similarity">
    <text evidence="2 7">Belongs to the OMP decarboxylase family. Type 2 subfamily.</text>
</comment>
<dbReference type="HAMAP" id="MF_01215">
    <property type="entry name" value="OMPdecase_type2"/>
    <property type="match status" value="1"/>
</dbReference>
<proteinExistence type="inferred from homology"/>
<keyword evidence="4 7" id="KW-0665">Pyrimidine biosynthesis</keyword>
<evidence type="ECO:0000256" key="4">
    <source>
        <dbReference type="ARBA" id="ARBA00022975"/>
    </source>
</evidence>
<protein>
    <recommendedName>
        <fullName evidence="7">Orotidine 5'-phosphate decarboxylase</fullName>
        <ecNumber evidence="7">4.1.1.23</ecNumber>
    </recommendedName>
    <alternativeName>
        <fullName evidence="7">OMP decarboxylase</fullName>
        <shortName evidence="7">OMPDCase</shortName>
        <shortName evidence="7">OMPdecase</shortName>
    </alternativeName>
</protein>
<reference evidence="9 10" key="1">
    <citation type="submission" date="2018-09" db="EMBL/GenBank/DDBJ databases">
        <title>Discovery and Ecogenomic Context for Candidatus Cryosericales, a Global Caldiserica Order Active in Thawing Permafrost.</title>
        <authorList>
            <person name="Martinez M.A."/>
            <person name="Woodcroft B.J."/>
            <person name="Ignacio Espinoza J.C."/>
            <person name="Zayed A."/>
            <person name="Singleton C.M."/>
            <person name="Boyd J."/>
            <person name="Li Y.-F."/>
            <person name="Purvine S."/>
            <person name="Maughan H."/>
            <person name="Hodgkins S.B."/>
            <person name="Anderson D."/>
            <person name="Sederholm M."/>
            <person name="Temperton B."/>
            <person name="Saleska S.R."/>
            <person name="Tyson G.W."/>
            <person name="Rich V.I."/>
        </authorList>
    </citation>
    <scope>NUCLEOTIDE SEQUENCE [LARGE SCALE GENOMIC DNA]</scope>
    <source>
        <strain evidence="9 10">SMC7</strain>
    </source>
</reference>
<evidence type="ECO:0000256" key="1">
    <source>
        <dbReference type="ARBA" id="ARBA00004861"/>
    </source>
</evidence>
<evidence type="ECO:0000256" key="3">
    <source>
        <dbReference type="ARBA" id="ARBA00022793"/>
    </source>
</evidence>
<dbReference type="SMART" id="SM00934">
    <property type="entry name" value="OMPdecase"/>
    <property type="match status" value="1"/>
</dbReference>
<dbReference type="UniPathway" id="UPA00070">
    <property type="reaction ID" value="UER00120"/>
</dbReference>
<evidence type="ECO:0000256" key="6">
    <source>
        <dbReference type="ARBA" id="ARBA00049157"/>
    </source>
</evidence>
<evidence type="ECO:0000256" key="2">
    <source>
        <dbReference type="ARBA" id="ARBA00008847"/>
    </source>
</evidence>
<dbReference type="InterPro" id="IPR011995">
    <property type="entry name" value="OMPdecase_type-2"/>
</dbReference>
<dbReference type="PROSITE" id="PS00156">
    <property type="entry name" value="OMPDECASE"/>
    <property type="match status" value="1"/>
</dbReference>
<name>A0A398CVH0_9BACT</name>
<dbReference type="Pfam" id="PF00215">
    <property type="entry name" value="OMPdecase"/>
    <property type="match status" value="1"/>
</dbReference>
<keyword evidence="5 7" id="KW-0456">Lyase</keyword>
<dbReference type="InterPro" id="IPR013785">
    <property type="entry name" value="Aldolase_TIM"/>
</dbReference>
<dbReference type="GO" id="GO:0006207">
    <property type="term" value="P:'de novo' pyrimidine nucleobase biosynthetic process"/>
    <property type="evidence" value="ECO:0007669"/>
    <property type="project" value="InterPro"/>
</dbReference>
<keyword evidence="10" id="KW-1185">Reference proteome</keyword>
<evidence type="ECO:0000256" key="5">
    <source>
        <dbReference type="ARBA" id="ARBA00023239"/>
    </source>
</evidence>
<sequence>MIVDKLFDAVATRGPVCVGLDTSLDYLPSEFRAGFAGPGEALFQFNRRIVDATIPSCACFKLQIAYYEALGLEGLRAYARTLQYIRGKGCIAVADIKRGDIAATAQMYAKAHFEGEFEADYVTLSPYMGMDSIEPWLPWVQDHDKGLFVLIRTSNPGAVDIQYLEQKSGARVYTEVGRRVAELGAHTIGTCGYSSVGGVVGCTHVEEAQVLRQQLSTVFFLVPGYGAQGGTAADVALYLTNGNGGIVNSSRGILLAWKKQEAGAAHFDDCAGAEAERMRDDIRAAVAKLQT</sequence>
<organism evidence="9 10">
    <name type="scientific">Candidatus Cryosericum terrychapinii</name>
    <dbReference type="NCBI Taxonomy" id="2290919"/>
    <lineage>
        <taxon>Bacteria</taxon>
        <taxon>Pseudomonadati</taxon>
        <taxon>Caldisericota/Cryosericota group</taxon>
        <taxon>Candidatus Cryosericota</taxon>
        <taxon>Candidatus Cryosericia</taxon>
        <taxon>Candidatus Cryosericales</taxon>
        <taxon>Candidatus Cryosericaceae</taxon>
        <taxon>Candidatus Cryosericum</taxon>
    </lineage>
</organism>
<comment type="catalytic activity">
    <reaction evidence="6 7">
        <text>orotidine 5'-phosphate + H(+) = UMP + CO2</text>
        <dbReference type="Rhea" id="RHEA:11596"/>
        <dbReference type="ChEBI" id="CHEBI:15378"/>
        <dbReference type="ChEBI" id="CHEBI:16526"/>
        <dbReference type="ChEBI" id="CHEBI:57538"/>
        <dbReference type="ChEBI" id="CHEBI:57865"/>
        <dbReference type="EC" id="4.1.1.23"/>
    </reaction>
</comment>
<comment type="pathway">
    <text evidence="1 7">Pyrimidine metabolism; UMP biosynthesis via de novo pathway; UMP from orotate: step 2/2.</text>
</comment>
<dbReference type="CDD" id="cd04725">
    <property type="entry name" value="OMP_decarboxylase_like"/>
    <property type="match status" value="1"/>
</dbReference>
<dbReference type="Proteomes" id="UP000266328">
    <property type="component" value="Unassembled WGS sequence"/>
</dbReference>
<dbReference type="OrthoDB" id="9808470at2"/>
<evidence type="ECO:0000313" key="10">
    <source>
        <dbReference type="Proteomes" id="UP000266328"/>
    </source>
</evidence>
<dbReference type="GO" id="GO:0004590">
    <property type="term" value="F:orotidine-5'-phosphate decarboxylase activity"/>
    <property type="evidence" value="ECO:0007669"/>
    <property type="project" value="UniProtKB-UniRule"/>
</dbReference>
<feature type="active site" description="Proton donor" evidence="7">
    <location>
        <position position="97"/>
    </location>
</feature>
<dbReference type="GO" id="GO:0044205">
    <property type="term" value="P:'de novo' UMP biosynthetic process"/>
    <property type="evidence" value="ECO:0007669"/>
    <property type="project" value="UniProtKB-UniRule"/>
</dbReference>
<comment type="caution">
    <text evidence="9">The sequence shown here is derived from an EMBL/GenBank/DDBJ whole genome shotgun (WGS) entry which is preliminary data.</text>
</comment>
<dbReference type="EMBL" id="QXIS01000006">
    <property type="protein sequence ID" value="RIE06635.1"/>
    <property type="molecule type" value="Genomic_DNA"/>
</dbReference>
<dbReference type="NCBIfam" id="TIGR02127">
    <property type="entry name" value="pyrF_sub2"/>
    <property type="match status" value="1"/>
</dbReference>
<dbReference type="EC" id="4.1.1.23" evidence="7"/>
<dbReference type="InterPro" id="IPR011060">
    <property type="entry name" value="RibuloseP-bd_barrel"/>
</dbReference>
<feature type="domain" description="Orotidine 5'-phosphate decarboxylase" evidence="8">
    <location>
        <begin position="15"/>
        <end position="266"/>
    </location>
</feature>
<evidence type="ECO:0000259" key="8">
    <source>
        <dbReference type="SMART" id="SM00934"/>
    </source>
</evidence>